<dbReference type="GeneID" id="48948020"/>
<dbReference type="Proteomes" id="UP000270757">
    <property type="component" value="Unassembled WGS sequence"/>
</dbReference>
<keyword evidence="2" id="KW-0472">Membrane</keyword>
<dbReference type="Pfam" id="PF02592">
    <property type="entry name" value="Vut_1"/>
    <property type="match status" value="1"/>
</dbReference>
<feature type="transmembrane region" description="Helical" evidence="2">
    <location>
        <begin position="80"/>
        <end position="99"/>
    </location>
</feature>
<dbReference type="AlphaFoldDB" id="A0A3A5LCC8"/>
<dbReference type="PANTHER" id="PTHR34300:SF2">
    <property type="entry name" value="QUEUOSINE PRECURSOR TRANSPORTER-RELATED"/>
    <property type="match status" value="1"/>
</dbReference>
<keyword evidence="2" id="KW-1133">Transmembrane helix</keyword>
<proteinExistence type="predicted"/>
<reference evidence="3 4" key="1">
    <citation type="submission" date="2018-09" db="EMBL/GenBank/DDBJ databases">
        <title>Draft genome sequences of Legionella taurinensis isolated from water samples.</title>
        <authorList>
            <person name="Chakeri A."/>
            <person name="Allerberger F."/>
            <person name="Kundi M."/>
            <person name="Ruppitsch W."/>
            <person name="Schmid D."/>
        </authorList>
    </citation>
    <scope>NUCLEOTIDE SEQUENCE [LARGE SCALE GENOMIC DNA]</scope>
    <source>
        <strain evidence="3 4">4570-18-6</strain>
    </source>
</reference>
<evidence type="ECO:0000256" key="2">
    <source>
        <dbReference type="SAM" id="Phobius"/>
    </source>
</evidence>
<dbReference type="PANTHER" id="PTHR34300">
    <property type="entry name" value="QUEUOSINE PRECURSOR TRANSPORTER-RELATED"/>
    <property type="match status" value="1"/>
</dbReference>
<feature type="transmembrane region" description="Helical" evidence="2">
    <location>
        <begin position="119"/>
        <end position="141"/>
    </location>
</feature>
<gene>
    <name evidence="3" type="ORF">D6J04_01055</name>
</gene>
<feature type="transmembrane region" description="Helical" evidence="2">
    <location>
        <begin position="153"/>
        <end position="177"/>
    </location>
</feature>
<name>A0A3A5LCC8_9GAMM</name>
<dbReference type="RefSeq" id="WP_115300906.1">
    <property type="nucleotide sequence ID" value="NZ_CAAAIR010000001.1"/>
</dbReference>
<feature type="transmembrane region" description="Helical" evidence="2">
    <location>
        <begin position="48"/>
        <end position="68"/>
    </location>
</feature>
<evidence type="ECO:0000313" key="4">
    <source>
        <dbReference type="Proteomes" id="UP000270757"/>
    </source>
</evidence>
<accession>A0A3A5LCC8</accession>
<sequence length="236" mass="26908">MLNQLIQIKNTDAYSINSYKYITFLSMTYLACELASLVLSFKIIQLKFFFGAAASLIFPITYTWNDIITEVYGFRTAKKIIWFVFLCDYLFVLLVFFAIQAPSPIPNQEESYNIVLGSLWRSLSSEMVGVLAGAFINSIIISKWKIITHGKIFWLRSICSSAIGELIMLFISVPLALYGTLNCKEIITLILYAYSYKIIFAIVISGPANYLANQLKVREGIEIYDYSVSYNPFRTN</sequence>
<protein>
    <recommendedName>
        <fullName evidence="1">Queuosine precursor transporter</fullName>
    </recommendedName>
</protein>
<dbReference type="NCBIfam" id="TIGR00697">
    <property type="entry name" value="queuosine precursor transporter"/>
    <property type="match status" value="1"/>
</dbReference>
<comment type="caution">
    <text evidence="3">The sequence shown here is derived from an EMBL/GenBank/DDBJ whole genome shotgun (WGS) entry which is preliminary data.</text>
</comment>
<feature type="transmembrane region" description="Helical" evidence="2">
    <location>
        <begin position="189"/>
        <end position="212"/>
    </location>
</feature>
<feature type="transmembrane region" description="Helical" evidence="2">
    <location>
        <begin position="21"/>
        <end position="42"/>
    </location>
</feature>
<organism evidence="3 4">
    <name type="scientific">Legionella taurinensis</name>
    <dbReference type="NCBI Taxonomy" id="70611"/>
    <lineage>
        <taxon>Bacteria</taxon>
        <taxon>Pseudomonadati</taxon>
        <taxon>Pseudomonadota</taxon>
        <taxon>Gammaproteobacteria</taxon>
        <taxon>Legionellales</taxon>
        <taxon>Legionellaceae</taxon>
        <taxon>Legionella</taxon>
    </lineage>
</organism>
<keyword evidence="2" id="KW-0812">Transmembrane</keyword>
<evidence type="ECO:0000256" key="1">
    <source>
        <dbReference type="NCBIfam" id="TIGR00697"/>
    </source>
</evidence>
<dbReference type="EMBL" id="QZWB01000001">
    <property type="protein sequence ID" value="RJT49271.1"/>
    <property type="molecule type" value="Genomic_DNA"/>
</dbReference>
<dbReference type="InterPro" id="IPR003744">
    <property type="entry name" value="YhhQ"/>
</dbReference>
<evidence type="ECO:0000313" key="3">
    <source>
        <dbReference type="EMBL" id="RJT49271.1"/>
    </source>
</evidence>